<dbReference type="Proteomes" id="UP001597036">
    <property type="component" value="Unassembled WGS sequence"/>
</dbReference>
<accession>A0ABW2Y2V1</accession>
<keyword evidence="8" id="KW-1185">Reference proteome</keyword>
<comment type="similarity">
    <text evidence="1">Belongs to the beta-class carbonic anhydrase family.</text>
</comment>
<dbReference type="InterPro" id="IPR015892">
    <property type="entry name" value="Carbonic_anhydrase_CS"/>
</dbReference>
<dbReference type="PROSITE" id="PS00704">
    <property type="entry name" value="PROK_CO2_ANHYDRASE_1"/>
    <property type="match status" value="1"/>
</dbReference>
<gene>
    <name evidence="7" type="ORF">ACFQY8_02335</name>
</gene>
<evidence type="ECO:0000256" key="6">
    <source>
        <dbReference type="ARBA" id="ARBA00048348"/>
    </source>
</evidence>
<dbReference type="SMART" id="SM00947">
    <property type="entry name" value="Pro_CA"/>
    <property type="match status" value="1"/>
</dbReference>
<comment type="caution">
    <text evidence="7">The sequence shown here is derived from an EMBL/GenBank/DDBJ whole genome shotgun (WGS) entry which is preliminary data.</text>
</comment>
<dbReference type="Gene3D" id="3.40.1050.10">
    <property type="entry name" value="Carbonic anhydrase"/>
    <property type="match status" value="1"/>
</dbReference>
<dbReference type="PANTHER" id="PTHR11002:SF79">
    <property type="entry name" value="CARBONIC ANHYDRASE 2"/>
    <property type="match status" value="1"/>
</dbReference>
<reference evidence="8" key="1">
    <citation type="journal article" date="2019" name="Int. J. Syst. Evol. Microbiol.">
        <title>The Global Catalogue of Microorganisms (GCM) 10K type strain sequencing project: providing services to taxonomists for standard genome sequencing and annotation.</title>
        <authorList>
            <consortium name="The Broad Institute Genomics Platform"/>
            <consortium name="The Broad Institute Genome Sequencing Center for Infectious Disease"/>
            <person name="Wu L."/>
            <person name="Ma J."/>
        </authorList>
    </citation>
    <scope>NUCLEOTIDE SEQUENCE [LARGE SCALE GENOMIC DNA]</scope>
    <source>
        <strain evidence="8">CCM 8604</strain>
    </source>
</reference>
<dbReference type="InterPro" id="IPR001765">
    <property type="entry name" value="Carbonic_anhydrase"/>
</dbReference>
<keyword evidence="4" id="KW-0456">Lyase</keyword>
<comment type="function">
    <text evidence="5">Catalyzes the reversible hydration of carbon dioxide to form bicarbonate.</text>
</comment>
<sequence length="207" mass="22474">MTQETVSDINYADENQANSVWTRMLEGNKRFARGEAAHPWQDQATRESLLEGQNPSAAVLTCADSRVAPEIIFDEGLGDLFTVRSAGGVLDQAILNSLEYAVSQLHVSVLVVMSHEKCGLLEAALTSAKTGKAPKSLEYAISQTHSTVEAAQDADSQADVERIHISTLIMQLVERSEIIAEALAKEELKIVGARYIMSNGLVEVLSF</sequence>
<organism evidence="7 8">
    <name type="scientific">Alloscardovia venturai</name>
    <dbReference type="NCBI Taxonomy" id="1769421"/>
    <lineage>
        <taxon>Bacteria</taxon>
        <taxon>Bacillati</taxon>
        <taxon>Actinomycetota</taxon>
        <taxon>Actinomycetes</taxon>
        <taxon>Bifidobacteriales</taxon>
        <taxon>Bifidobacteriaceae</taxon>
        <taxon>Alloscardovia</taxon>
    </lineage>
</organism>
<dbReference type="Pfam" id="PF00484">
    <property type="entry name" value="Pro_CA"/>
    <property type="match status" value="1"/>
</dbReference>
<evidence type="ECO:0000256" key="4">
    <source>
        <dbReference type="ARBA" id="ARBA00023239"/>
    </source>
</evidence>
<evidence type="ECO:0000256" key="3">
    <source>
        <dbReference type="ARBA" id="ARBA00022833"/>
    </source>
</evidence>
<dbReference type="RefSeq" id="WP_377938206.1">
    <property type="nucleotide sequence ID" value="NZ_JBHTHQ010000012.1"/>
</dbReference>
<proteinExistence type="inferred from homology"/>
<dbReference type="InterPro" id="IPR036874">
    <property type="entry name" value="Carbonic_anhydrase_sf"/>
</dbReference>
<comment type="catalytic activity">
    <reaction evidence="6">
        <text>hydrogencarbonate + H(+) = CO2 + H2O</text>
        <dbReference type="Rhea" id="RHEA:10748"/>
        <dbReference type="ChEBI" id="CHEBI:15377"/>
        <dbReference type="ChEBI" id="CHEBI:15378"/>
        <dbReference type="ChEBI" id="CHEBI:16526"/>
        <dbReference type="ChEBI" id="CHEBI:17544"/>
        <dbReference type="EC" id="4.2.1.1"/>
    </reaction>
</comment>
<dbReference type="CDD" id="cd03378">
    <property type="entry name" value="beta_CA_cladeC"/>
    <property type="match status" value="1"/>
</dbReference>
<evidence type="ECO:0000313" key="8">
    <source>
        <dbReference type="Proteomes" id="UP001597036"/>
    </source>
</evidence>
<evidence type="ECO:0000256" key="5">
    <source>
        <dbReference type="ARBA" id="ARBA00024993"/>
    </source>
</evidence>
<keyword evidence="3" id="KW-0862">Zinc</keyword>
<dbReference type="EMBL" id="JBHTHQ010000012">
    <property type="protein sequence ID" value="MFD0704588.1"/>
    <property type="molecule type" value="Genomic_DNA"/>
</dbReference>
<evidence type="ECO:0000256" key="2">
    <source>
        <dbReference type="ARBA" id="ARBA00012925"/>
    </source>
</evidence>
<name>A0ABW2Y2V1_9BIFI</name>
<evidence type="ECO:0000313" key="7">
    <source>
        <dbReference type="EMBL" id="MFD0704588.1"/>
    </source>
</evidence>
<protein>
    <recommendedName>
        <fullName evidence="2">carbonic anhydrase</fullName>
        <ecNumber evidence="2">4.2.1.1</ecNumber>
    </recommendedName>
</protein>
<dbReference type="SUPFAM" id="SSF53056">
    <property type="entry name" value="beta-carbonic anhydrase, cab"/>
    <property type="match status" value="1"/>
</dbReference>
<dbReference type="EC" id="4.2.1.1" evidence="2"/>
<evidence type="ECO:0000256" key="1">
    <source>
        <dbReference type="ARBA" id="ARBA00006217"/>
    </source>
</evidence>
<dbReference type="PANTHER" id="PTHR11002">
    <property type="entry name" value="CARBONIC ANHYDRASE"/>
    <property type="match status" value="1"/>
</dbReference>